<keyword evidence="4" id="KW-1185">Reference proteome</keyword>
<feature type="chain" id="PRO_5045403519" description="Glycine zipper domain-containing protein" evidence="2">
    <location>
        <begin position="24"/>
        <end position="95"/>
    </location>
</feature>
<organism evidence="3 4">
    <name type="scientific">Sphingomonas quercus</name>
    <dbReference type="NCBI Taxonomy" id="2842451"/>
    <lineage>
        <taxon>Bacteria</taxon>
        <taxon>Pseudomonadati</taxon>
        <taxon>Pseudomonadota</taxon>
        <taxon>Alphaproteobacteria</taxon>
        <taxon>Sphingomonadales</taxon>
        <taxon>Sphingomonadaceae</taxon>
        <taxon>Sphingomonas</taxon>
    </lineage>
</organism>
<feature type="signal peptide" evidence="2">
    <location>
        <begin position="1"/>
        <end position="23"/>
    </location>
</feature>
<evidence type="ECO:0000256" key="1">
    <source>
        <dbReference type="SAM" id="Phobius"/>
    </source>
</evidence>
<dbReference type="EMBL" id="JAHKRT010000001">
    <property type="protein sequence ID" value="MBU3076628.1"/>
    <property type="molecule type" value="Genomic_DNA"/>
</dbReference>
<comment type="caution">
    <text evidence="3">The sequence shown here is derived from an EMBL/GenBank/DDBJ whole genome shotgun (WGS) entry which is preliminary data.</text>
</comment>
<evidence type="ECO:0008006" key="5">
    <source>
        <dbReference type="Google" id="ProtNLM"/>
    </source>
</evidence>
<accession>A0ABS6BE89</accession>
<dbReference type="RefSeq" id="WP_216319145.1">
    <property type="nucleotide sequence ID" value="NZ_JAHKRT010000001.1"/>
</dbReference>
<dbReference type="Proteomes" id="UP000776276">
    <property type="component" value="Unassembled WGS sequence"/>
</dbReference>
<keyword evidence="1" id="KW-0472">Membrane</keyword>
<keyword evidence="1" id="KW-1133">Transmembrane helix</keyword>
<protein>
    <recommendedName>
        <fullName evidence="5">Glycine zipper domain-containing protein</fullName>
    </recommendedName>
</protein>
<reference evidence="3 4" key="1">
    <citation type="submission" date="2021-06" db="EMBL/GenBank/DDBJ databases">
        <title>Sphingomonas sp. XMGL2, whole genome shotgun sequencing project.</title>
        <authorList>
            <person name="Zhao G."/>
            <person name="Shen L."/>
        </authorList>
    </citation>
    <scope>NUCLEOTIDE SEQUENCE [LARGE SCALE GENOMIC DNA]</scope>
    <source>
        <strain evidence="3 4">XMGL2</strain>
    </source>
</reference>
<proteinExistence type="predicted"/>
<evidence type="ECO:0000313" key="4">
    <source>
        <dbReference type="Proteomes" id="UP000776276"/>
    </source>
</evidence>
<gene>
    <name evidence="3" type="ORF">KOF26_02015</name>
</gene>
<evidence type="ECO:0000313" key="3">
    <source>
        <dbReference type="EMBL" id="MBU3076628.1"/>
    </source>
</evidence>
<name>A0ABS6BE89_9SPHN</name>
<keyword evidence="2" id="KW-0732">Signal</keyword>
<feature type="transmembrane region" description="Helical" evidence="1">
    <location>
        <begin position="41"/>
        <end position="69"/>
    </location>
</feature>
<evidence type="ECO:0000256" key="2">
    <source>
        <dbReference type="SAM" id="SignalP"/>
    </source>
</evidence>
<sequence length="95" mass="9724">MKRNSILAAAAVLSLGLAGPASAQSAKQMLKGTAIGAGGGALVGAIVPGMSVGTGALVGGAGGAAYTALKKNHKYYRDSRGRRYYLDRRGRRVYR</sequence>
<keyword evidence="1" id="KW-0812">Transmembrane</keyword>